<dbReference type="InterPro" id="IPR003309">
    <property type="entry name" value="SCAN_dom"/>
</dbReference>
<feature type="compositionally biased region" description="Basic and acidic residues" evidence="12">
    <location>
        <begin position="304"/>
        <end position="323"/>
    </location>
</feature>
<dbReference type="FunFam" id="3.30.160.60:FF:000045">
    <property type="entry name" value="ZFP69 zinc finger protein B"/>
    <property type="match status" value="1"/>
</dbReference>
<dbReference type="InterPro" id="IPR036236">
    <property type="entry name" value="Znf_C2H2_sf"/>
</dbReference>
<sequence>MAAERGDASALGLQFPSVVDQGVNTTMKMEDEEPEESKPEMRLEEAREDQHSARVGAAGQCPRWRTPLHIKQEPEDGLSTQHWETHWQEFLGGVPSPQVGWGSRELPGAALWGDMKAPMVHFEASTSTAQQPAEGPFIRPLPSFDGMPRQASPRPDSRSGRELKKVKEEMGSEDSTSTEMQRQHFRQFLYQEAEGPREVCSRLWDLCHQWLKPEQHTKERILELLILEQFLTVLPLEMENWVREGRPETCSQAVVLAEEFLLRQRDDGRQEQKGAGMFHVVTVNFPDSDRASLENAQRQLGRQIKEEVGGDGHSMAEDGHVGESEQAAAWKSTGQMEPQGSLLGRAGDIGRFQEGEGVSETLNRPQGPQGNTPQATEGSATGEKPTLCSNCGGAFDPSTGMLGPEPFKCSVCDKTFCHVAKLIAHERLHTGDWPYKCSFCGKSFNRSSDVSRHERIHTGEKPFQCTTCQKCFSQRSKLIVHERFHTGDKPHTCSYCGRSFHQRSDLVKHERIHTGEKPYKCSDCGGSFHRSSDLVKHKWIHTGERPYKCSTCEKCFRQRSALLYHERTHTGEKPYTCSACGKGFSCKAHLVLHKRTHTGEKPYKCNFCGKSFTTSSYFVKHQRMHLGQEPLPMH</sequence>
<dbReference type="FunFam" id="3.30.160.60:FF:000295">
    <property type="entry name" value="zinc finger protein 19"/>
    <property type="match status" value="2"/>
</dbReference>
<evidence type="ECO:0000256" key="9">
    <source>
        <dbReference type="ARBA" id="ARBA00023163"/>
    </source>
</evidence>
<dbReference type="PROSITE" id="PS50804">
    <property type="entry name" value="SCAN_BOX"/>
    <property type="match status" value="1"/>
</dbReference>
<feature type="domain" description="SCAN box" evidence="14">
    <location>
        <begin position="182"/>
        <end position="260"/>
    </location>
</feature>
<dbReference type="PROSITE" id="PS50157">
    <property type="entry name" value="ZINC_FINGER_C2H2_2"/>
    <property type="match status" value="8"/>
</dbReference>
<feature type="domain" description="C2H2-type" evidence="13">
    <location>
        <begin position="491"/>
        <end position="518"/>
    </location>
</feature>
<feature type="region of interest" description="Disordered" evidence="12">
    <location>
        <begin position="304"/>
        <end position="383"/>
    </location>
</feature>
<name>A0AA97J602_EUBMA</name>
<comment type="subcellular location">
    <subcellularLocation>
        <location evidence="1">Nucleus</location>
    </subcellularLocation>
</comment>
<keyword evidence="8" id="KW-0238">DNA-binding</keyword>
<dbReference type="SMART" id="SM00355">
    <property type="entry name" value="ZnF_C2H2"/>
    <property type="match status" value="8"/>
</dbReference>
<feature type="domain" description="C2H2-type" evidence="13">
    <location>
        <begin position="463"/>
        <end position="490"/>
    </location>
</feature>
<evidence type="ECO:0000256" key="3">
    <source>
        <dbReference type="ARBA" id="ARBA00022723"/>
    </source>
</evidence>
<dbReference type="InterPro" id="IPR013087">
    <property type="entry name" value="Znf_C2H2_type"/>
</dbReference>
<dbReference type="FunFam" id="3.30.160.60:FF:000512">
    <property type="entry name" value="zinc finger protein 197 isoform X1"/>
    <property type="match status" value="1"/>
</dbReference>
<dbReference type="FunFam" id="3.30.160.60:FF:001270">
    <property type="entry name" value="zinc finger protein 583 isoform X1"/>
    <property type="match status" value="1"/>
</dbReference>
<protein>
    <submittedName>
        <fullName evidence="16 17">Zinc finger and SCAN domain-containing protein 31-like</fullName>
    </submittedName>
</protein>
<evidence type="ECO:0000259" key="13">
    <source>
        <dbReference type="PROSITE" id="PS50157"/>
    </source>
</evidence>
<dbReference type="GeneID" id="129327145"/>
<dbReference type="GO" id="GO:0005634">
    <property type="term" value="C:nucleus"/>
    <property type="evidence" value="ECO:0007669"/>
    <property type="project" value="UniProtKB-SubCell"/>
</dbReference>
<evidence type="ECO:0000313" key="16">
    <source>
        <dbReference type="RefSeq" id="XP_054831590.1"/>
    </source>
</evidence>
<dbReference type="SUPFAM" id="SSF57667">
    <property type="entry name" value="beta-beta-alpha zinc fingers"/>
    <property type="match status" value="4"/>
</dbReference>
<dbReference type="GO" id="GO:0000981">
    <property type="term" value="F:DNA-binding transcription factor activity, RNA polymerase II-specific"/>
    <property type="evidence" value="ECO:0007669"/>
    <property type="project" value="TreeGrafter"/>
</dbReference>
<dbReference type="PROSITE" id="PS00028">
    <property type="entry name" value="ZINC_FINGER_C2H2_1"/>
    <property type="match status" value="8"/>
</dbReference>
<dbReference type="CDD" id="cd07936">
    <property type="entry name" value="SCAN"/>
    <property type="match status" value="1"/>
</dbReference>
<feature type="compositionally biased region" description="Basic and acidic residues" evidence="12">
    <location>
        <begin position="36"/>
        <end position="52"/>
    </location>
</feature>
<dbReference type="AlphaFoldDB" id="A0AA97J602"/>
<feature type="domain" description="C2H2-type" evidence="13">
    <location>
        <begin position="547"/>
        <end position="574"/>
    </location>
</feature>
<dbReference type="RefSeq" id="XP_054831591.1">
    <property type="nucleotide sequence ID" value="XM_054975616.1"/>
</dbReference>
<dbReference type="GO" id="GO:0008270">
    <property type="term" value="F:zinc ion binding"/>
    <property type="evidence" value="ECO:0007669"/>
    <property type="project" value="UniProtKB-KW"/>
</dbReference>
<gene>
    <name evidence="16 17" type="primary">LOC129327145</name>
</gene>
<dbReference type="FunFam" id="3.30.160.60:FF:000912">
    <property type="entry name" value="Zinc finger protein 660"/>
    <property type="match status" value="1"/>
</dbReference>
<dbReference type="FunFam" id="1.10.4020.10:FF:000001">
    <property type="entry name" value="zinc finger protein 263 isoform X1"/>
    <property type="match status" value="1"/>
</dbReference>
<dbReference type="FunFam" id="3.30.160.60:FF:000475">
    <property type="entry name" value="zinc finger protein 32 isoform X1"/>
    <property type="match status" value="1"/>
</dbReference>
<dbReference type="SMART" id="SM00431">
    <property type="entry name" value="SCAN"/>
    <property type="match status" value="1"/>
</dbReference>
<evidence type="ECO:0000313" key="15">
    <source>
        <dbReference type="Proteomes" id="UP001190640"/>
    </source>
</evidence>
<organism evidence="15 17">
    <name type="scientific">Eublepharis macularius</name>
    <name type="common">Leopard gecko</name>
    <name type="synonym">Cyrtodactylus macularius</name>
    <dbReference type="NCBI Taxonomy" id="481883"/>
    <lineage>
        <taxon>Eukaryota</taxon>
        <taxon>Metazoa</taxon>
        <taxon>Chordata</taxon>
        <taxon>Craniata</taxon>
        <taxon>Vertebrata</taxon>
        <taxon>Euteleostomi</taxon>
        <taxon>Lepidosauria</taxon>
        <taxon>Squamata</taxon>
        <taxon>Bifurcata</taxon>
        <taxon>Gekkota</taxon>
        <taxon>Eublepharidae</taxon>
        <taxon>Eublepharinae</taxon>
        <taxon>Eublepharis</taxon>
    </lineage>
</organism>
<dbReference type="Gene3D" id="1.10.4020.10">
    <property type="entry name" value="DNA breaking-rejoining enzymes"/>
    <property type="match status" value="1"/>
</dbReference>
<reference evidence="16 17" key="1">
    <citation type="submission" date="2025-04" db="UniProtKB">
        <authorList>
            <consortium name="RefSeq"/>
        </authorList>
    </citation>
    <scope>IDENTIFICATION</scope>
    <source>
        <tissue evidence="16 17">Blood</tissue>
    </source>
</reference>
<evidence type="ECO:0000256" key="8">
    <source>
        <dbReference type="ARBA" id="ARBA00023125"/>
    </source>
</evidence>
<dbReference type="Gene3D" id="3.30.160.60">
    <property type="entry name" value="Classic Zinc Finger"/>
    <property type="match status" value="8"/>
</dbReference>
<feature type="domain" description="C2H2-type" evidence="13">
    <location>
        <begin position="435"/>
        <end position="462"/>
    </location>
</feature>
<keyword evidence="6" id="KW-0862">Zinc</keyword>
<evidence type="ECO:0000256" key="12">
    <source>
        <dbReference type="SAM" id="MobiDB-lite"/>
    </source>
</evidence>
<evidence type="ECO:0000313" key="17">
    <source>
        <dbReference type="RefSeq" id="XP_054831591.1"/>
    </source>
</evidence>
<dbReference type="FunFam" id="3.30.160.60:FF:001442">
    <property type="entry name" value="zinc finger protein 696"/>
    <property type="match status" value="1"/>
</dbReference>
<comment type="similarity">
    <text evidence="2">Belongs to the krueppel C2H2-type zinc-finger protein family.</text>
</comment>
<evidence type="ECO:0000256" key="4">
    <source>
        <dbReference type="ARBA" id="ARBA00022737"/>
    </source>
</evidence>
<feature type="compositionally biased region" description="Polar residues" evidence="12">
    <location>
        <begin position="360"/>
        <end position="379"/>
    </location>
</feature>
<keyword evidence="4" id="KW-0677">Repeat</keyword>
<dbReference type="SUPFAM" id="SSF47353">
    <property type="entry name" value="Retrovirus capsid dimerization domain-like"/>
    <property type="match status" value="1"/>
</dbReference>
<feature type="domain" description="C2H2-type" evidence="13">
    <location>
        <begin position="575"/>
        <end position="602"/>
    </location>
</feature>
<keyword evidence="7" id="KW-0805">Transcription regulation</keyword>
<evidence type="ECO:0000256" key="10">
    <source>
        <dbReference type="ARBA" id="ARBA00023242"/>
    </source>
</evidence>
<feature type="domain" description="C2H2-type" evidence="13">
    <location>
        <begin position="603"/>
        <end position="630"/>
    </location>
</feature>
<evidence type="ECO:0000256" key="6">
    <source>
        <dbReference type="ARBA" id="ARBA00022833"/>
    </source>
</evidence>
<dbReference type="Pfam" id="PF02023">
    <property type="entry name" value="SCAN"/>
    <property type="match status" value="1"/>
</dbReference>
<evidence type="ECO:0000256" key="2">
    <source>
        <dbReference type="ARBA" id="ARBA00006991"/>
    </source>
</evidence>
<evidence type="ECO:0000256" key="5">
    <source>
        <dbReference type="ARBA" id="ARBA00022771"/>
    </source>
</evidence>
<dbReference type="RefSeq" id="XP_054831590.1">
    <property type="nucleotide sequence ID" value="XM_054975615.1"/>
</dbReference>
<feature type="compositionally biased region" description="Basic and acidic residues" evidence="12">
    <location>
        <begin position="155"/>
        <end position="170"/>
    </location>
</feature>
<accession>A0AA97J602</accession>
<evidence type="ECO:0000256" key="7">
    <source>
        <dbReference type="ARBA" id="ARBA00023015"/>
    </source>
</evidence>
<dbReference type="PANTHER" id="PTHR24394:SF48">
    <property type="entry name" value="ZINC FINGER PROTEIN 771"/>
    <property type="match status" value="1"/>
</dbReference>
<dbReference type="KEGG" id="emc:129327145"/>
<feature type="region of interest" description="Disordered" evidence="12">
    <location>
        <begin position="140"/>
        <end position="179"/>
    </location>
</feature>
<dbReference type="GO" id="GO:0003677">
    <property type="term" value="F:DNA binding"/>
    <property type="evidence" value="ECO:0007669"/>
    <property type="project" value="UniProtKB-KW"/>
</dbReference>
<evidence type="ECO:0000256" key="11">
    <source>
        <dbReference type="PROSITE-ProRule" id="PRU00042"/>
    </source>
</evidence>
<proteinExistence type="inferred from homology"/>
<evidence type="ECO:0000256" key="1">
    <source>
        <dbReference type="ARBA" id="ARBA00004123"/>
    </source>
</evidence>
<feature type="domain" description="C2H2-type" evidence="13">
    <location>
        <begin position="407"/>
        <end position="434"/>
    </location>
</feature>
<keyword evidence="15" id="KW-1185">Reference proteome</keyword>
<dbReference type="Proteomes" id="UP001190640">
    <property type="component" value="Chromosome 4"/>
</dbReference>
<dbReference type="Pfam" id="PF00096">
    <property type="entry name" value="zf-C2H2"/>
    <property type="match status" value="7"/>
</dbReference>
<keyword evidence="5 11" id="KW-0863">Zinc-finger</keyword>
<feature type="region of interest" description="Disordered" evidence="12">
    <location>
        <begin position="28"/>
        <end position="71"/>
    </location>
</feature>
<keyword evidence="9" id="KW-0804">Transcription</keyword>
<evidence type="ECO:0000259" key="14">
    <source>
        <dbReference type="PROSITE" id="PS50804"/>
    </source>
</evidence>
<keyword evidence="3" id="KW-0479">Metal-binding</keyword>
<dbReference type="PANTHER" id="PTHR24394">
    <property type="entry name" value="ZINC FINGER PROTEIN"/>
    <property type="match status" value="1"/>
</dbReference>
<feature type="domain" description="C2H2-type" evidence="13">
    <location>
        <begin position="519"/>
        <end position="546"/>
    </location>
</feature>
<dbReference type="InterPro" id="IPR038269">
    <property type="entry name" value="SCAN_sf"/>
</dbReference>
<keyword evidence="10" id="KW-0539">Nucleus</keyword>